<gene>
    <name evidence="1" type="ORF">SMN809_LOCUS66607</name>
</gene>
<feature type="non-terminal residue" evidence="1">
    <location>
        <position position="1"/>
    </location>
</feature>
<evidence type="ECO:0000313" key="1">
    <source>
        <dbReference type="EMBL" id="CAF5173433.1"/>
    </source>
</evidence>
<name>A0A8S3GW98_9BILA</name>
<feature type="non-terminal residue" evidence="1">
    <location>
        <position position="152"/>
    </location>
</feature>
<dbReference type="AlphaFoldDB" id="A0A8S3GW98"/>
<accession>A0A8S3GW98</accession>
<dbReference type="Proteomes" id="UP000676336">
    <property type="component" value="Unassembled WGS sequence"/>
</dbReference>
<comment type="caution">
    <text evidence="1">The sequence shown here is derived from an EMBL/GenBank/DDBJ whole genome shotgun (WGS) entry which is preliminary data.</text>
</comment>
<protein>
    <submittedName>
        <fullName evidence="1">Uncharacterized protein</fullName>
    </submittedName>
</protein>
<reference evidence="1" key="1">
    <citation type="submission" date="2021-02" db="EMBL/GenBank/DDBJ databases">
        <authorList>
            <person name="Nowell W R."/>
        </authorList>
    </citation>
    <scope>NUCLEOTIDE SEQUENCE</scope>
</reference>
<organism evidence="1 2">
    <name type="scientific">Rotaria magnacalcarata</name>
    <dbReference type="NCBI Taxonomy" id="392030"/>
    <lineage>
        <taxon>Eukaryota</taxon>
        <taxon>Metazoa</taxon>
        <taxon>Spiralia</taxon>
        <taxon>Gnathifera</taxon>
        <taxon>Rotifera</taxon>
        <taxon>Eurotatoria</taxon>
        <taxon>Bdelloidea</taxon>
        <taxon>Philodinida</taxon>
        <taxon>Philodinidae</taxon>
        <taxon>Rotaria</taxon>
    </lineage>
</organism>
<evidence type="ECO:0000313" key="2">
    <source>
        <dbReference type="Proteomes" id="UP000676336"/>
    </source>
</evidence>
<sequence>MEIKLDVGFGSVTKSVVAMCLSNSTVNVKNWSDEMTTSLTMDVEAALYNEHTLAWEPLIEPILDENQTHLAPLSVICSIKPILRIVDCAQSSSSSKKGKQEKIVLGLDAKQLIFIRTQQLLNITITKTGLELMTNLSSLFNDIYNQRLPINI</sequence>
<dbReference type="EMBL" id="CAJOBI010313686">
    <property type="protein sequence ID" value="CAF5173433.1"/>
    <property type="molecule type" value="Genomic_DNA"/>
</dbReference>
<proteinExistence type="predicted"/>